<dbReference type="EMBL" id="BHZE01000007">
    <property type="protein sequence ID" value="GCD77517.1"/>
    <property type="molecule type" value="Genomic_DNA"/>
</dbReference>
<organism evidence="1 2">
    <name type="scientific">Thermaurantimonas aggregans</name>
    <dbReference type="NCBI Taxonomy" id="2173829"/>
    <lineage>
        <taxon>Bacteria</taxon>
        <taxon>Pseudomonadati</taxon>
        <taxon>Bacteroidota</taxon>
        <taxon>Flavobacteriia</taxon>
        <taxon>Flavobacteriales</taxon>
        <taxon>Schleiferiaceae</taxon>
        <taxon>Thermaurantimonas</taxon>
    </lineage>
</organism>
<sequence length="95" mass="10777">MPDVEVWADRLDGIVELHSTNNLRNLFLSGEYDDVWPDMPQEVLDAALDDSNQFHLTPYGESTENKVLIILPGNVTLDDYTESDVLYALPLIKNQ</sequence>
<comment type="caution">
    <text evidence="1">The sequence shown here is derived from an EMBL/GenBank/DDBJ whole genome shotgun (WGS) entry which is preliminary data.</text>
</comment>
<evidence type="ECO:0000313" key="1">
    <source>
        <dbReference type="EMBL" id="GCD77517.1"/>
    </source>
</evidence>
<keyword evidence="2" id="KW-1185">Reference proteome</keyword>
<accession>A0A401XKE9</accession>
<proteinExistence type="predicted"/>
<reference evidence="1 2" key="1">
    <citation type="submission" date="2018-11" db="EMBL/GenBank/DDBJ databases">
        <title>Schleiferia aggregans sp. nov., a moderately thermophilic heterotrophic bacterium isolated from microbial mats at a terrestrial hot spring.</title>
        <authorList>
            <person name="Iino T."/>
            <person name="Ohkuma M."/>
            <person name="Haruta S."/>
        </authorList>
    </citation>
    <scope>NUCLEOTIDE SEQUENCE [LARGE SCALE GENOMIC DNA]</scope>
    <source>
        <strain evidence="1 2">LA</strain>
    </source>
</reference>
<dbReference type="AlphaFoldDB" id="A0A401XKE9"/>
<evidence type="ECO:0000313" key="2">
    <source>
        <dbReference type="Proteomes" id="UP000286715"/>
    </source>
</evidence>
<gene>
    <name evidence="1" type="ORF">JCM31826_09990</name>
</gene>
<dbReference type="Proteomes" id="UP000286715">
    <property type="component" value="Unassembled WGS sequence"/>
</dbReference>
<name>A0A401XKE9_9FLAO</name>
<protein>
    <submittedName>
        <fullName evidence="1">Uncharacterized protein</fullName>
    </submittedName>
</protein>